<dbReference type="EMBL" id="GG662840">
    <property type="protein sequence ID" value="EAR88494.2"/>
    <property type="molecule type" value="Genomic_DNA"/>
</dbReference>
<feature type="compositionally biased region" description="Low complexity" evidence="1">
    <location>
        <begin position="70"/>
        <end position="80"/>
    </location>
</feature>
<feature type="region of interest" description="Disordered" evidence="1">
    <location>
        <begin position="70"/>
        <end position="100"/>
    </location>
</feature>
<dbReference type="RefSeq" id="XP_001008739.2">
    <property type="nucleotide sequence ID" value="XM_001008739.2"/>
</dbReference>
<evidence type="ECO:0000313" key="2">
    <source>
        <dbReference type="EMBL" id="EAR88494.2"/>
    </source>
</evidence>
<proteinExistence type="predicted"/>
<dbReference type="Proteomes" id="UP000009168">
    <property type="component" value="Unassembled WGS sequence"/>
</dbReference>
<dbReference type="HOGENOM" id="CLU_1450427_0_0_1"/>
<organism evidence="2 3">
    <name type="scientific">Tetrahymena thermophila (strain SB210)</name>
    <dbReference type="NCBI Taxonomy" id="312017"/>
    <lineage>
        <taxon>Eukaryota</taxon>
        <taxon>Sar</taxon>
        <taxon>Alveolata</taxon>
        <taxon>Ciliophora</taxon>
        <taxon>Intramacronucleata</taxon>
        <taxon>Oligohymenophorea</taxon>
        <taxon>Hymenostomatida</taxon>
        <taxon>Tetrahymenina</taxon>
        <taxon>Tetrahymenidae</taxon>
        <taxon>Tetrahymena</taxon>
    </lineage>
</organism>
<accession>Q22TE4</accession>
<protein>
    <submittedName>
        <fullName evidence="2">Uncharacterized protein</fullName>
    </submittedName>
</protein>
<sequence length="177" mass="20526">MQIILDKFEEISAKENEKKVKKFVNYILDLMDKNKLDKMKSFKRLPWLQIWLKETHQIAQSLLNYEEQNSSQISQDSSHSNLKKKQKKEEDDQNAISKFSNNANQKSEVIKIETDEGVQQSYQSNSDKNFKSPISQPITQIIMTNNQYPLNPLNLSSSVMISSRQGLSDDTSLQETH</sequence>
<gene>
    <name evidence="2" type="ORF">TTHERM_00171810</name>
</gene>
<name>Q22TE4_TETTS</name>
<evidence type="ECO:0000313" key="3">
    <source>
        <dbReference type="Proteomes" id="UP000009168"/>
    </source>
</evidence>
<reference evidence="3" key="1">
    <citation type="journal article" date="2006" name="PLoS Biol.">
        <title>Macronuclear genome sequence of the ciliate Tetrahymena thermophila, a model eukaryote.</title>
        <authorList>
            <person name="Eisen J.A."/>
            <person name="Coyne R.S."/>
            <person name="Wu M."/>
            <person name="Wu D."/>
            <person name="Thiagarajan M."/>
            <person name="Wortman J.R."/>
            <person name="Badger J.H."/>
            <person name="Ren Q."/>
            <person name="Amedeo P."/>
            <person name="Jones K.M."/>
            <person name="Tallon L.J."/>
            <person name="Delcher A.L."/>
            <person name="Salzberg S.L."/>
            <person name="Silva J.C."/>
            <person name="Haas B.J."/>
            <person name="Majoros W.H."/>
            <person name="Farzad M."/>
            <person name="Carlton J.M."/>
            <person name="Smith R.K. Jr."/>
            <person name="Garg J."/>
            <person name="Pearlman R.E."/>
            <person name="Karrer K.M."/>
            <person name="Sun L."/>
            <person name="Manning G."/>
            <person name="Elde N.C."/>
            <person name="Turkewitz A.P."/>
            <person name="Asai D.J."/>
            <person name="Wilkes D.E."/>
            <person name="Wang Y."/>
            <person name="Cai H."/>
            <person name="Collins K."/>
            <person name="Stewart B.A."/>
            <person name="Lee S.R."/>
            <person name="Wilamowska K."/>
            <person name="Weinberg Z."/>
            <person name="Ruzzo W.L."/>
            <person name="Wloga D."/>
            <person name="Gaertig J."/>
            <person name="Frankel J."/>
            <person name="Tsao C.-C."/>
            <person name="Gorovsky M.A."/>
            <person name="Keeling P.J."/>
            <person name="Waller R.F."/>
            <person name="Patron N.J."/>
            <person name="Cherry J.M."/>
            <person name="Stover N.A."/>
            <person name="Krieger C.J."/>
            <person name="del Toro C."/>
            <person name="Ryder H.F."/>
            <person name="Williamson S.C."/>
            <person name="Barbeau R.A."/>
            <person name="Hamilton E.P."/>
            <person name="Orias E."/>
        </authorList>
    </citation>
    <scope>NUCLEOTIDE SEQUENCE [LARGE SCALE GENOMIC DNA]</scope>
    <source>
        <strain evidence="3">SB210</strain>
    </source>
</reference>
<dbReference type="KEGG" id="tet:TTHERM_00171810"/>
<keyword evidence="3" id="KW-1185">Reference proteome</keyword>
<dbReference type="InParanoid" id="Q22TE4"/>
<dbReference type="GeneID" id="7827278"/>
<dbReference type="AlphaFoldDB" id="Q22TE4"/>
<evidence type="ECO:0000256" key="1">
    <source>
        <dbReference type="SAM" id="MobiDB-lite"/>
    </source>
</evidence>